<comment type="caution">
    <text evidence="2">The sequence shown here is derived from an EMBL/GenBank/DDBJ whole genome shotgun (WGS) entry which is preliminary data.</text>
</comment>
<feature type="non-terminal residue" evidence="2">
    <location>
        <position position="132"/>
    </location>
</feature>
<evidence type="ECO:0000256" key="1">
    <source>
        <dbReference type="SAM" id="MobiDB-lite"/>
    </source>
</evidence>
<evidence type="ECO:0000313" key="3">
    <source>
        <dbReference type="Proteomes" id="UP001529510"/>
    </source>
</evidence>
<keyword evidence="3" id="KW-1185">Reference proteome</keyword>
<feature type="compositionally biased region" description="Low complexity" evidence="1">
    <location>
        <begin position="18"/>
        <end position="36"/>
    </location>
</feature>
<name>A0ABD0NJ31_CIRMR</name>
<gene>
    <name evidence="2" type="ORF">M9458_044063</name>
</gene>
<dbReference type="AlphaFoldDB" id="A0ABD0NJ31"/>
<dbReference type="Proteomes" id="UP001529510">
    <property type="component" value="Unassembled WGS sequence"/>
</dbReference>
<sequence length="132" mass="13892">LSALQEQPRKDAVDAVTSSPQASSSLSPPVLDVPSSCPGTPLAQHTKLVGTPSPMGTLKRPTSLNRNPSAAGFPIQSWVFTKGAGKSVIAQSPSPETPETTVAIEVEDIPPLLRIVERFAKAVEKLKDVVLE</sequence>
<proteinExistence type="predicted"/>
<evidence type="ECO:0000313" key="2">
    <source>
        <dbReference type="EMBL" id="KAL0160338.1"/>
    </source>
</evidence>
<feature type="region of interest" description="Disordered" evidence="1">
    <location>
        <begin position="1"/>
        <end position="67"/>
    </location>
</feature>
<organism evidence="2 3">
    <name type="scientific">Cirrhinus mrigala</name>
    <name type="common">Mrigala</name>
    <dbReference type="NCBI Taxonomy" id="683832"/>
    <lineage>
        <taxon>Eukaryota</taxon>
        <taxon>Metazoa</taxon>
        <taxon>Chordata</taxon>
        <taxon>Craniata</taxon>
        <taxon>Vertebrata</taxon>
        <taxon>Euteleostomi</taxon>
        <taxon>Actinopterygii</taxon>
        <taxon>Neopterygii</taxon>
        <taxon>Teleostei</taxon>
        <taxon>Ostariophysi</taxon>
        <taxon>Cypriniformes</taxon>
        <taxon>Cyprinidae</taxon>
        <taxon>Labeoninae</taxon>
        <taxon>Labeonini</taxon>
        <taxon>Cirrhinus</taxon>
    </lineage>
</organism>
<feature type="non-terminal residue" evidence="2">
    <location>
        <position position="1"/>
    </location>
</feature>
<protein>
    <submittedName>
        <fullName evidence="2">Uncharacterized protein</fullName>
    </submittedName>
</protein>
<accession>A0ABD0NJ31</accession>
<reference evidence="2 3" key="1">
    <citation type="submission" date="2024-05" db="EMBL/GenBank/DDBJ databases">
        <title>Genome sequencing and assembly of Indian major carp, Cirrhinus mrigala (Hamilton, 1822).</title>
        <authorList>
            <person name="Mohindra V."/>
            <person name="Chowdhury L.M."/>
            <person name="Lal K."/>
            <person name="Jena J.K."/>
        </authorList>
    </citation>
    <scope>NUCLEOTIDE SEQUENCE [LARGE SCALE GENOMIC DNA]</scope>
    <source>
        <strain evidence="2">CM1030</strain>
        <tissue evidence="2">Blood</tissue>
    </source>
</reference>
<dbReference type="EMBL" id="JAMKFB020000022">
    <property type="protein sequence ID" value="KAL0160338.1"/>
    <property type="molecule type" value="Genomic_DNA"/>
</dbReference>